<dbReference type="InterPro" id="IPR016193">
    <property type="entry name" value="Cytidine_deaminase-like"/>
</dbReference>
<dbReference type="RefSeq" id="WP_408081773.1">
    <property type="nucleotide sequence ID" value="NZ_JBELQA010000005.1"/>
</dbReference>
<comment type="similarity">
    <text evidence="3 8">Belongs to the PurH family.</text>
</comment>
<dbReference type="PANTHER" id="PTHR11692:SF0">
    <property type="entry name" value="BIFUNCTIONAL PURINE BIOSYNTHESIS PROTEIN ATIC"/>
    <property type="match status" value="1"/>
</dbReference>
<dbReference type="InterPro" id="IPR002695">
    <property type="entry name" value="PurH-like"/>
</dbReference>
<evidence type="ECO:0000256" key="8">
    <source>
        <dbReference type="HAMAP-Rule" id="MF_00139"/>
    </source>
</evidence>
<evidence type="ECO:0000256" key="7">
    <source>
        <dbReference type="ARBA" id="ARBA00023268"/>
    </source>
</evidence>
<dbReference type="PANTHER" id="PTHR11692">
    <property type="entry name" value="BIFUNCTIONAL PURINE BIOSYNTHESIS PROTEIN PURH"/>
    <property type="match status" value="1"/>
</dbReference>
<feature type="domain" description="MGS-like" evidence="9">
    <location>
        <begin position="1"/>
        <end position="149"/>
    </location>
</feature>
<dbReference type="GO" id="GO:0004643">
    <property type="term" value="F:phosphoribosylaminoimidazolecarboxamide formyltransferase activity"/>
    <property type="evidence" value="ECO:0007669"/>
    <property type="project" value="UniProtKB-EC"/>
</dbReference>
<name>A0ABW8XVV9_9FLAO</name>
<dbReference type="NCBIfam" id="NF002049">
    <property type="entry name" value="PRK00881.1"/>
    <property type="match status" value="1"/>
</dbReference>
<dbReference type="Proteomes" id="UP001629260">
    <property type="component" value="Unassembled WGS sequence"/>
</dbReference>
<dbReference type="Gene3D" id="3.40.140.20">
    <property type="match status" value="2"/>
</dbReference>
<organism evidence="10 11">
    <name type="scientific">Flavobacterium plantiphilum</name>
    <dbReference type="NCBI Taxonomy" id="3163297"/>
    <lineage>
        <taxon>Bacteria</taxon>
        <taxon>Pseudomonadati</taxon>
        <taxon>Bacteroidota</taxon>
        <taxon>Flavobacteriia</taxon>
        <taxon>Flavobacteriales</taxon>
        <taxon>Flavobacteriaceae</taxon>
        <taxon>Flavobacterium</taxon>
    </lineage>
</organism>
<dbReference type="SUPFAM" id="SSF52335">
    <property type="entry name" value="Methylglyoxal synthase-like"/>
    <property type="match status" value="1"/>
</dbReference>
<keyword evidence="5 8" id="KW-0658">Purine biosynthesis</keyword>
<dbReference type="SMART" id="SM00798">
    <property type="entry name" value="AICARFT_IMPCHas"/>
    <property type="match status" value="1"/>
</dbReference>
<dbReference type="InterPro" id="IPR036914">
    <property type="entry name" value="MGS-like_dom_sf"/>
</dbReference>
<dbReference type="SUPFAM" id="SSF53927">
    <property type="entry name" value="Cytidine deaminase-like"/>
    <property type="match status" value="1"/>
</dbReference>
<evidence type="ECO:0000256" key="3">
    <source>
        <dbReference type="ARBA" id="ARBA00007667"/>
    </source>
</evidence>
<evidence type="ECO:0000256" key="6">
    <source>
        <dbReference type="ARBA" id="ARBA00022801"/>
    </source>
</evidence>
<dbReference type="GO" id="GO:0003937">
    <property type="term" value="F:IMP cyclohydrolase activity"/>
    <property type="evidence" value="ECO:0007669"/>
    <property type="project" value="UniProtKB-EC"/>
</dbReference>
<sequence>MSTSKTIQSALISVFSKEGLEPIVKFLHSQNVTLYSTGGTEDFIKNLGIPVVAVEDITAFPEILGGRVKTLHPKIFGGILNRQDNESDVQQMQEFNIPQIDLVIVDLYPFEKTVASGASEQDIIEKIDIGGISLIRAAAKNFKDTVIVPSMNEYTLFLDMITKQNGATTLEDRKLLATKAFHVSSHYDGAIFSYFNTDETIYKASIADGQVLRYGENPHQKGFFFGDFDAMFKKLHGKELSYNNLLDVDAAVNLINEFKTDGPTFAILKHNNACGLASRNTISEAYLAALACDPTSAFGGVLISNTKIDVATATEINKLFCEVVIAPEYDAEAVTILQEKKNRIILVQNDVELPQKQVRTCLNGLLIQERNNITDNKKDLTTVTTTSPTEQEIEDLIFASKICKNTKSNTIVFAKNGTLISSGTGQTSRVDALQQAVEKAKHFGFDLTGASMASDAFFPFPDCVALAKEAGITAVIQPGGSIKDQLSIDYCNENNLAMVFTGTRHFKH</sequence>
<dbReference type="Gene3D" id="3.40.50.1380">
    <property type="entry name" value="Methylglyoxal synthase-like domain"/>
    <property type="match status" value="1"/>
</dbReference>
<gene>
    <name evidence="8 10" type="primary">purH</name>
    <name evidence="10" type="ORF">ABS764_10630</name>
</gene>
<reference evidence="10 11" key="1">
    <citation type="submission" date="2024-06" db="EMBL/GenBank/DDBJ databases">
        <authorList>
            <person name="Kaempfer P."/>
            <person name="Viver T."/>
        </authorList>
    </citation>
    <scope>NUCLEOTIDE SEQUENCE [LARGE SCALE GENOMIC DNA]</scope>
    <source>
        <strain evidence="10 11">ST-87</strain>
    </source>
</reference>
<comment type="catalytic activity">
    <reaction evidence="8">
        <text>IMP + H2O = 5-formamido-1-(5-phospho-D-ribosyl)imidazole-4-carboxamide</text>
        <dbReference type="Rhea" id="RHEA:18445"/>
        <dbReference type="ChEBI" id="CHEBI:15377"/>
        <dbReference type="ChEBI" id="CHEBI:58053"/>
        <dbReference type="ChEBI" id="CHEBI:58467"/>
        <dbReference type="EC" id="3.5.4.10"/>
    </reaction>
</comment>
<dbReference type="InterPro" id="IPR024051">
    <property type="entry name" value="AICAR_Tfase_dup_dom_sf"/>
</dbReference>
<keyword evidence="4 8" id="KW-0808">Transferase</keyword>
<dbReference type="Pfam" id="PF01808">
    <property type="entry name" value="AICARFT_IMPCHas"/>
    <property type="match status" value="1"/>
</dbReference>
<dbReference type="EC" id="3.5.4.10" evidence="8"/>
<keyword evidence="7 8" id="KW-0511">Multifunctional enzyme</keyword>
<dbReference type="HAMAP" id="MF_00139">
    <property type="entry name" value="PurH"/>
    <property type="match status" value="1"/>
</dbReference>
<protein>
    <recommendedName>
        <fullName evidence="8">Bifunctional purine biosynthesis protein PurH</fullName>
    </recommendedName>
    <domain>
        <recommendedName>
            <fullName evidence="8">Phosphoribosylaminoimidazolecarboxamide formyltransferase</fullName>
            <ecNumber evidence="8">2.1.2.3</ecNumber>
        </recommendedName>
        <alternativeName>
            <fullName evidence="8">AICAR transformylase</fullName>
        </alternativeName>
    </domain>
    <domain>
        <recommendedName>
            <fullName evidence="8">IMP cyclohydrolase</fullName>
            <ecNumber evidence="8">3.5.4.10</ecNumber>
        </recommendedName>
        <alternativeName>
            <fullName evidence="8">ATIC</fullName>
        </alternativeName>
        <alternativeName>
            <fullName evidence="8">IMP synthase</fullName>
        </alternativeName>
        <alternativeName>
            <fullName evidence="8">Inosinicase</fullName>
        </alternativeName>
    </domain>
</protein>
<dbReference type="PIRSF" id="PIRSF000414">
    <property type="entry name" value="AICARFT_IMPCHas"/>
    <property type="match status" value="1"/>
</dbReference>
<accession>A0ABW8XVV9</accession>
<dbReference type="PROSITE" id="PS51855">
    <property type="entry name" value="MGS"/>
    <property type="match status" value="1"/>
</dbReference>
<comment type="domain">
    <text evidence="8">The IMP cyclohydrolase activity resides in the N-terminal region.</text>
</comment>
<dbReference type="CDD" id="cd01421">
    <property type="entry name" value="IMPCH"/>
    <property type="match status" value="1"/>
</dbReference>
<comment type="pathway">
    <text evidence="1 8">Purine metabolism; IMP biosynthesis via de novo pathway; IMP from 5-formamido-1-(5-phospho-D-ribosyl)imidazole-4-carboxamide: step 1/1.</text>
</comment>
<comment type="catalytic activity">
    <reaction evidence="8">
        <text>(6R)-10-formyltetrahydrofolate + 5-amino-1-(5-phospho-beta-D-ribosyl)imidazole-4-carboxamide = 5-formamido-1-(5-phospho-D-ribosyl)imidazole-4-carboxamide + (6S)-5,6,7,8-tetrahydrofolate</text>
        <dbReference type="Rhea" id="RHEA:22192"/>
        <dbReference type="ChEBI" id="CHEBI:57453"/>
        <dbReference type="ChEBI" id="CHEBI:58467"/>
        <dbReference type="ChEBI" id="CHEBI:58475"/>
        <dbReference type="ChEBI" id="CHEBI:195366"/>
        <dbReference type="EC" id="2.1.2.3"/>
    </reaction>
</comment>
<dbReference type="SMART" id="SM00851">
    <property type="entry name" value="MGS"/>
    <property type="match status" value="1"/>
</dbReference>
<evidence type="ECO:0000256" key="1">
    <source>
        <dbReference type="ARBA" id="ARBA00004844"/>
    </source>
</evidence>
<keyword evidence="6 8" id="KW-0378">Hydrolase</keyword>
<dbReference type="InterPro" id="IPR011607">
    <property type="entry name" value="MGS-like_dom"/>
</dbReference>
<comment type="caution">
    <text evidence="10">The sequence shown here is derived from an EMBL/GenBank/DDBJ whole genome shotgun (WGS) entry which is preliminary data.</text>
</comment>
<keyword evidence="11" id="KW-1185">Reference proteome</keyword>
<dbReference type="EC" id="2.1.2.3" evidence="8"/>
<dbReference type="EMBL" id="JBELQA010000005">
    <property type="protein sequence ID" value="MFL9831301.1"/>
    <property type="molecule type" value="Genomic_DNA"/>
</dbReference>
<comment type="pathway">
    <text evidence="2 8">Purine metabolism; IMP biosynthesis via de novo pathway; 5-formamido-1-(5-phospho-D-ribosyl)imidazole-4-carboxamide from 5-amino-1-(5-phospho-D-ribosyl)imidazole-4-carboxamide (10-formyl THF route): step 1/1.</text>
</comment>
<dbReference type="Pfam" id="PF02142">
    <property type="entry name" value="MGS"/>
    <property type="match status" value="1"/>
</dbReference>
<evidence type="ECO:0000256" key="5">
    <source>
        <dbReference type="ARBA" id="ARBA00022755"/>
    </source>
</evidence>
<evidence type="ECO:0000313" key="10">
    <source>
        <dbReference type="EMBL" id="MFL9831301.1"/>
    </source>
</evidence>
<evidence type="ECO:0000256" key="2">
    <source>
        <dbReference type="ARBA" id="ARBA00004954"/>
    </source>
</evidence>
<evidence type="ECO:0000259" key="9">
    <source>
        <dbReference type="PROSITE" id="PS51855"/>
    </source>
</evidence>
<proteinExistence type="inferred from homology"/>
<evidence type="ECO:0000313" key="11">
    <source>
        <dbReference type="Proteomes" id="UP001629260"/>
    </source>
</evidence>
<evidence type="ECO:0000256" key="4">
    <source>
        <dbReference type="ARBA" id="ARBA00022679"/>
    </source>
</evidence>